<protein>
    <submittedName>
        <fullName evidence="2">Flagellar basal body-associated protein FliL</fullName>
    </submittedName>
</protein>
<organism evidence="2 3">
    <name type="scientific">Leadbettera azotonutricia (strain ATCC BAA-888 / DSM 13862 / ZAS-9)</name>
    <name type="common">Treponema azotonutricium</name>
    <dbReference type="NCBI Taxonomy" id="545695"/>
    <lineage>
        <taxon>Bacteria</taxon>
        <taxon>Pseudomonadati</taxon>
        <taxon>Spirochaetota</taxon>
        <taxon>Spirochaetia</taxon>
        <taxon>Spirochaetales</taxon>
        <taxon>Breznakiellaceae</taxon>
        <taxon>Leadbettera</taxon>
    </lineage>
</organism>
<dbReference type="STRING" id="545695.TREAZ_0169"/>
<dbReference type="Proteomes" id="UP000009222">
    <property type="component" value="Chromosome"/>
</dbReference>
<reference evidence="3" key="1">
    <citation type="submission" date="2009-12" db="EMBL/GenBank/DDBJ databases">
        <title>Complete sequence of Treponema azotonutricium strain ZAS-9.</title>
        <authorList>
            <person name="Tetu S.G."/>
            <person name="Matson E."/>
            <person name="Ren Q."/>
            <person name="Seshadri R."/>
            <person name="Elbourne L."/>
            <person name="Hassan K.A."/>
            <person name="Durkin A."/>
            <person name="Radune D."/>
            <person name="Mohamoud Y."/>
            <person name="Shay R."/>
            <person name="Jin S."/>
            <person name="Zhang X."/>
            <person name="Lucey K."/>
            <person name="Ballor N.R."/>
            <person name="Ottesen E."/>
            <person name="Rosenthal R."/>
            <person name="Allen A."/>
            <person name="Leadbetter J.R."/>
            <person name="Paulsen I.T."/>
        </authorList>
    </citation>
    <scope>NUCLEOTIDE SEQUENCE [LARGE SCALE GENOMIC DNA]</scope>
    <source>
        <strain evidence="3">ATCC BAA-888 / DSM 13862 / ZAS-9</strain>
    </source>
</reference>
<dbReference type="InParanoid" id="F5YEV7"/>
<reference evidence="2 3" key="2">
    <citation type="journal article" date="2011" name="ISME J.">
        <title>RNA-seq reveals cooperative metabolic interactions between two termite-gut spirochete species in co-culture.</title>
        <authorList>
            <person name="Rosenthal A.Z."/>
            <person name="Matson E.G."/>
            <person name="Eldar A."/>
            <person name="Leadbetter J.R."/>
        </authorList>
    </citation>
    <scope>NUCLEOTIDE SEQUENCE [LARGE SCALE GENOMIC DNA]</scope>
    <source>
        <strain evidence="3">ATCC BAA-888 / DSM 13862 / ZAS-9</strain>
    </source>
</reference>
<feature type="transmembrane region" description="Helical" evidence="1">
    <location>
        <begin position="37"/>
        <end position="59"/>
    </location>
</feature>
<gene>
    <name evidence="2" type="primary">fliL_2</name>
    <name evidence="2" type="ordered locus">TREAZ_0169</name>
</gene>
<keyword evidence="2" id="KW-0282">Flagellum</keyword>
<proteinExistence type="predicted"/>
<dbReference type="eggNOG" id="COG1580">
    <property type="taxonomic scope" value="Bacteria"/>
</dbReference>
<evidence type="ECO:0000256" key="1">
    <source>
        <dbReference type="SAM" id="Phobius"/>
    </source>
</evidence>
<name>F5YEV7_LEAAZ</name>
<evidence type="ECO:0000313" key="2">
    <source>
        <dbReference type="EMBL" id="AEF82216.1"/>
    </source>
</evidence>
<dbReference type="EMBL" id="CP001841">
    <property type="protein sequence ID" value="AEF82216.1"/>
    <property type="molecule type" value="Genomic_DNA"/>
</dbReference>
<dbReference type="KEGG" id="taz:TREAZ_0169"/>
<dbReference type="RefSeq" id="WP_015711756.1">
    <property type="nucleotide sequence ID" value="NC_015577.1"/>
</dbReference>
<keyword evidence="2" id="KW-0966">Cell projection</keyword>
<dbReference type="HOGENOM" id="CLU_126053_0_0_12"/>
<keyword evidence="1" id="KW-0472">Membrane</keyword>
<dbReference type="OrthoDB" id="350725at2"/>
<dbReference type="AlphaFoldDB" id="F5YEV7"/>
<keyword evidence="1" id="KW-1133">Transmembrane helix</keyword>
<accession>F5YEV7</accession>
<keyword evidence="3" id="KW-1185">Reference proteome</keyword>
<evidence type="ECO:0000313" key="3">
    <source>
        <dbReference type="Proteomes" id="UP000009222"/>
    </source>
</evidence>
<sequence length="184" mass="20076">MSDTDELNLDDGDAGAIDTATKKPSGLAALLPNLLKFVAIGLGALIFIITVSVITYNILNKGGASQTIVPENSPFLGSRPQYATFTAIGSIRTGTKDPAPYSVVVDMVIGYDLNDNAAATEFTGRLYELRDFVRSFFRSKMAAELQPENEARLKQEIIELLNTRVLNTAKARIILFNQLDVMEM</sequence>
<keyword evidence="2" id="KW-0969">Cilium</keyword>
<keyword evidence="1" id="KW-0812">Transmembrane</keyword>